<reference evidence="3 4" key="1">
    <citation type="submission" date="2014-10" db="EMBL/GenBank/DDBJ databases">
        <title>Draft genome sequence of Actinoplanes utahensis NRRL 12052.</title>
        <authorList>
            <person name="Velasco-Bucheli B."/>
            <person name="del Cerro C."/>
            <person name="Hormigo D."/>
            <person name="Garcia J.L."/>
            <person name="Acebal C."/>
            <person name="Arroyo M."/>
            <person name="de la Mata I."/>
        </authorList>
    </citation>
    <scope>NUCLEOTIDE SEQUENCE [LARGE SCALE GENOMIC DNA]</scope>
    <source>
        <strain evidence="3 4">NRRL 12052</strain>
    </source>
</reference>
<evidence type="ECO:0000313" key="4">
    <source>
        <dbReference type="Proteomes" id="UP000054537"/>
    </source>
</evidence>
<keyword evidence="4" id="KW-1185">Reference proteome</keyword>
<proteinExistence type="predicted"/>
<dbReference type="RefSeq" id="WP_204037783.1">
    <property type="nucleotide sequence ID" value="NZ_BOMZ01000094.1"/>
</dbReference>
<feature type="signal peptide" evidence="2">
    <location>
        <begin position="1"/>
        <end position="26"/>
    </location>
</feature>
<keyword evidence="2" id="KW-0732">Signal</keyword>
<sequence length="149" mass="15108">MMPRRRPMVTLMATAIVALSGCTVNVNVPGETATTPPTGPAATTPAGTTPAGTTPAGTPPEAGTYAFVGVVREKLPELGGGRGDEELQAMADVICNALAKDAKSGDVVDATRSMGSRDGTPIDHATANEVIKLAIDTSCPGQASRVDEF</sequence>
<feature type="region of interest" description="Disordered" evidence="1">
    <location>
        <begin position="30"/>
        <end position="63"/>
    </location>
</feature>
<dbReference type="EMBL" id="JRTT01000129">
    <property type="protein sequence ID" value="KHD73645.1"/>
    <property type="molecule type" value="Genomic_DNA"/>
</dbReference>
<feature type="chain" id="PRO_5038814356" description="DUF732 domain-containing protein" evidence="2">
    <location>
        <begin position="27"/>
        <end position="149"/>
    </location>
</feature>
<dbReference type="PROSITE" id="PS51257">
    <property type="entry name" value="PROKAR_LIPOPROTEIN"/>
    <property type="match status" value="1"/>
</dbReference>
<organism evidence="3 4">
    <name type="scientific">Actinoplanes utahensis</name>
    <dbReference type="NCBI Taxonomy" id="1869"/>
    <lineage>
        <taxon>Bacteria</taxon>
        <taxon>Bacillati</taxon>
        <taxon>Actinomycetota</taxon>
        <taxon>Actinomycetes</taxon>
        <taxon>Micromonosporales</taxon>
        <taxon>Micromonosporaceae</taxon>
        <taxon>Actinoplanes</taxon>
    </lineage>
</organism>
<evidence type="ECO:0008006" key="5">
    <source>
        <dbReference type="Google" id="ProtNLM"/>
    </source>
</evidence>
<accession>A0A0A6UC65</accession>
<evidence type="ECO:0000313" key="3">
    <source>
        <dbReference type="EMBL" id="KHD73645.1"/>
    </source>
</evidence>
<dbReference type="Proteomes" id="UP000054537">
    <property type="component" value="Unassembled WGS sequence"/>
</dbReference>
<name>A0A0A6UC65_ACTUT</name>
<dbReference type="AlphaFoldDB" id="A0A0A6UC65"/>
<gene>
    <name evidence="3" type="ORF">MB27_33240</name>
</gene>
<comment type="caution">
    <text evidence="3">The sequence shown here is derived from an EMBL/GenBank/DDBJ whole genome shotgun (WGS) entry which is preliminary data.</text>
</comment>
<protein>
    <recommendedName>
        <fullName evidence="5">DUF732 domain-containing protein</fullName>
    </recommendedName>
</protein>
<dbReference type="STRING" id="1869.MB27_33240"/>
<evidence type="ECO:0000256" key="2">
    <source>
        <dbReference type="SAM" id="SignalP"/>
    </source>
</evidence>
<evidence type="ECO:0000256" key="1">
    <source>
        <dbReference type="SAM" id="MobiDB-lite"/>
    </source>
</evidence>